<evidence type="ECO:0000256" key="1">
    <source>
        <dbReference type="ARBA" id="ARBA00023172"/>
    </source>
</evidence>
<dbReference type="InterPro" id="IPR013762">
    <property type="entry name" value="Integrase-like_cat_sf"/>
</dbReference>
<dbReference type="SUPFAM" id="SSF56349">
    <property type="entry name" value="DNA breaking-rejoining enzymes"/>
    <property type="match status" value="1"/>
</dbReference>
<dbReference type="GO" id="GO:0015074">
    <property type="term" value="P:DNA integration"/>
    <property type="evidence" value="ECO:0007669"/>
    <property type="project" value="InterPro"/>
</dbReference>
<evidence type="ECO:0000313" key="3">
    <source>
        <dbReference type="Proteomes" id="UP000005633"/>
    </source>
</evidence>
<organism evidence="2 3">
    <name type="scientific">Azospira oryzae (strain ATCC BAA-33 / DSM 13638 / PS)</name>
    <name type="common">Dechlorosoma suillum</name>
    <dbReference type="NCBI Taxonomy" id="640081"/>
    <lineage>
        <taxon>Bacteria</taxon>
        <taxon>Pseudomonadati</taxon>
        <taxon>Pseudomonadota</taxon>
        <taxon>Betaproteobacteria</taxon>
        <taxon>Rhodocyclales</taxon>
        <taxon>Rhodocyclaceae</taxon>
        <taxon>Azospira</taxon>
    </lineage>
</organism>
<dbReference type="KEGG" id="dsu:Dsui_1144"/>
<dbReference type="eggNOG" id="COG4974">
    <property type="taxonomic scope" value="Bacteria"/>
</dbReference>
<dbReference type="HOGENOM" id="CLU_036297_1_0_4"/>
<dbReference type="STRING" id="640081.Dsui_1144"/>
<proteinExistence type="predicted"/>
<dbReference type="Gene3D" id="1.10.443.10">
    <property type="entry name" value="Intergrase catalytic core"/>
    <property type="match status" value="1"/>
</dbReference>
<keyword evidence="1" id="KW-0233">DNA recombination</keyword>
<accession>G8QKU1</accession>
<evidence type="ECO:0000313" key="2">
    <source>
        <dbReference type="EMBL" id="AEV25546.1"/>
    </source>
</evidence>
<dbReference type="OrthoDB" id="6092950at2"/>
<dbReference type="AlphaFoldDB" id="G8QKU1"/>
<dbReference type="InterPro" id="IPR011010">
    <property type="entry name" value="DNA_brk_join_enz"/>
</dbReference>
<dbReference type="Proteomes" id="UP000005633">
    <property type="component" value="Chromosome"/>
</dbReference>
<gene>
    <name evidence="2" type="ordered locus">Dsui_1144</name>
</gene>
<dbReference type="GO" id="GO:0003677">
    <property type="term" value="F:DNA binding"/>
    <property type="evidence" value="ECO:0007669"/>
    <property type="project" value="InterPro"/>
</dbReference>
<dbReference type="GO" id="GO:0006310">
    <property type="term" value="P:DNA recombination"/>
    <property type="evidence" value="ECO:0007669"/>
    <property type="project" value="UniProtKB-KW"/>
</dbReference>
<sequence>MAIRRKRVDRNTHIDLTPEKQIIDLPPGWAFTIRCVHSGAEYHFDFTSHRARGREPLAEQMRDAIWSLRFVSAGKSLMTYFNSGIRCFWHFLDDLEQSGQVVTTLEQVDRLIIMQFVAWLALQTVQHGKNKGLPWSVSACNATYAGIKSILKNRRQHVPESINPNLNFPKNPYPNSNKRIPRREGYSAGEQERIIAACAEDLALFNANPEALSSHQVLAVHAVITVLTCGVNMTPLLEMRRDSLRSFLPDRDLLVLEKRRGYTTRTISLPKNTPEETATPITKMVGDYLRQLQQYTERFVSDADEADRPFVFLCRLADVTYSRRRGNVVRFDEVQVRNALKSFVNRHELFDDRGAPLNLSIARLRPTFALNYYLRHRDLRKLQQALGHSSILLTIQRYIPPVTPEAVRNHAFIGQAMVGWATSRDETLAIRLAADGEIPLRNATELLTGGYNTSIARCRNPFREADQVCGKFLACFRCPSMVVFEDDLYRLYSFYFRLLAERPKIPPHQWMKTFGPVIRTIDEQIAVQFDSAVVAEARQRAQSTPHPAWRNDAPLI</sequence>
<reference evidence="2 3" key="1">
    <citation type="journal article" date="2012" name="J. Bacteriol.">
        <title>Complete genome sequence of the anaerobic perchlorate-reducing bacterium Azospira suillum strain PS.</title>
        <authorList>
            <person name="Byrne-Bailey K.G."/>
            <person name="Coates J.D."/>
        </authorList>
    </citation>
    <scope>NUCLEOTIDE SEQUENCE [LARGE SCALE GENOMIC DNA]</scope>
    <source>
        <strain evidence="3">ATCC BAA-33 / DSM 13638 / PS</strain>
    </source>
</reference>
<dbReference type="EMBL" id="CP003153">
    <property type="protein sequence ID" value="AEV25546.1"/>
    <property type="molecule type" value="Genomic_DNA"/>
</dbReference>
<name>G8QKU1_AZOOP</name>
<dbReference type="RefSeq" id="WP_014236247.1">
    <property type="nucleotide sequence ID" value="NC_016616.1"/>
</dbReference>
<protein>
    <submittedName>
        <fullName evidence="2">Phage integrase family protein</fullName>
    </submittedName>
</protein>